<dbReference type="PANTHER" id="PTHR46558:SF4">
    <property type="entry name" value="DNA-BIDING PHAGE PROTEIN"/>
    <property type="match status" value="1"/>
</dbReference>
<evidence type="ECO:0000259" key="2">
    <source>
        <dbReference type="PROSITE" id="PS50943"/>
    </source>
</evidence>
<feature type="domain" description="HTH cro/C1-type" evidence="2">
    <location>
        <begin position="5"/>
        <end position="59"/>
    </location>
</feature>
<sequence length="62" mass="6954">MKNIIQQERKKIGKSQQQLAKDVGITRPALSNIERGEVVPSGDVLLKICKAIGKPVEELFFY</sequence>
<proteinExistence type="predicted"/>
<organism evidence="3 4">
    <name type="scientific">Clostridium neonatale</name>
    <dbReference type="NCBI Taxonomy" id="137838"/>
    <lineage>
        <taxon>Bacteria</taxon>
        <taxon>Bacillati</taxon>
        <taxon>Bacillota</taxon>
        <taxon>Clostridia</taxon>
        <taxon>Eubacteriales</taxon>
        <taxon>Clostridiaceae</taxon>
        <taxon>Clostridium</taxon>
    </lineage>
</organism>
<dbReference type="InterPro" id="IPR001387">
    <property type="entry name" value="Cro/C1-type_HTH"/>
</dbReference>
<dbReference type="SUPFAM" id="SSF47413">
    <property type="entry name" value="lambda repressor-like DNA-binding domains"/>
    <property type="match status" value="1"/>
</dbReference>
<comment type="caution">
    <text evidence="3">The sequence shown here is derived from an EMBL/GenBank/DDBJ whole genome shotgun (WGS) entry which is preliminary data.</text>
</comment>
<protein>
    <submittedName>
        <fullName evidence="3">Uncharacterized HTH-type transcriptional regulator YgzD</fullName>
    </submittedName>
</protein>
<dbReference type="InterPro" id="IPR010982">
    <property type="entry name" value="Lambda_DNA-bd_dom_sf"/>
</dbReference>
<dbReference type="GO" id="GO:0003677">
    <property type="term" value="F:DNA binding"/>
    <property type="evidence" value="ECO:0007669"/>
    <property type="project" value="UniProtKB-KW"/>
</dbReference>
<keyword evidence="1" id="KW-0238">DNA-binding</keyword>
<dbReference type="SMART" id="SM00530">
    <property type="entry name" value="HTH_XRE"/>
    <property type="match status" value="1"/>
</dbReference>
<dbReference type="Pfam" id="PF01381">
    <property type="entry name" value="HTH_3"/>
    <property type="match status" value="1"/>
</dbReference>
<evidence type="ECO:0000256" key="1">
    <source>
        <dbReference type="ARBA" id="ARBA00023125"/>
    </source>
</evidence>
<evidence type="ECO:0000313" key="4">
    <source>
        <dbReference type="Proteomes" id="UP001189143"/>
    </source>
</evidence>
<accession>A0AAD2DDD1</accession>
<dbReference type="Proteomes" id="UP001189143">
    <property type="component" value="Unassembled WGS sequence"/>
</dbReference>
<reference evidence="3" key="1">
    <citation type="submission" date="2022-10" db="EMBL/GenBank/DDBJ databases">
        <authorList>
            <person name="Aires J."/>
            <person name="Mesa V."/>
        </authorList>
    </citation>
    <scope>NUCLEOTIDE SEQUENCE</scope>
    <source>
        <strain evidence="3">Clostridium neonatale JD116</strain>
    </source>
</reference>
<evidence type="ECO:0000313" key="3">
    <source>
        <dbReference type="EMBL" id="CAI3602051.1"/>
    </source>
</evidence>
<dbReference type="PANTHER" id="PTHR46558">
    <property type="entry name" value="TRACRIPTIONAL REGULATORY PROTEIN-RELATED-RELATED"/>
    <property type="match status" value="1"/>
</dbReference>
<gene>
    <name evidence="3" type="primary">ygzD</name>
    <name evidence="3" type="ORF">CNEO2_310085</name>
</gene>
<dbReference type="EMBL" id="CAMTCP010000228">
    <property type="protein sequence ID" value="CAI3602051.1"/>
    <property type="molecule type" value="Genomic_DNA"/>
</dbReference>
<dbReference type="CDD" id="cd00093">
    <property type="entry name" value="HTH_XRE"/>
    <property type="match status" value="1"/>
</dbReference>
<dbReference type="RefSeq" id="WP_317049389.1">
    <property type="nucleotide sequence ID" value="NZ_CAMRXC010000217.1"/>
</dbReference>
<dbReference type="Gene3D" id="1.10.260.40">
    <property type="entry name" value="lambda repressor-like DNA-binding domains"/>
    <property type="match status" value="1"/>
</dbReference>
<name>A0AAD2DDD1_9CLOT</name>
<dbReference type="AlphaFoldDB" id="A0AAD2DDD1"/>
<dbReference type="PROSITE" id="PS50943">
    <property type="entry name" value="HTH_CROC1"/>
    <property type="match status" value="1"/>
</dbReference>